<name>A0AAQ3U1Z7_PASNO</name>
<evidence type="ECO:0000256" key="19">
    <source>
        <dbReference type="ARBA" id="ARBA00048679"/>
    </source>
</evidence>
<dbReference type="SUPFAM" id="SSF56112">
    <property type="entry name" value="Protein kinase-like (PK-like)"/>
    <property type="match status" value="1"/>
</dbReference>
<dbReference type="InterPro" id="IPR008271">
    <property type="entry name" value="Ser/Thr_kinase_AS"/>
</dbReference>
<keyword evidence="10" id="KW-0677">Repeat</keyword>
<keyword evidence="5" id="KW-0597">Phosphoprotein</keyword>
<dbReference type="PANTHER" id="PTHR27008">
    <property type="entry name" value="OS04G0122200 PROTEIN"/>
    <property type="match status" value="1"/>
</dbReference>
<dbReference type="Gene3D" id="3.30.200.20">
    <property type="entry name" value="Phosphorylase Kinase, domain 1"/>
    <property type="match status" value="1"/>
</dbReference>
<keyword evidence="12" id="KW-0418">Kinase</keyword>
<keyword evidence="17" id="KW-0325">Glycoprotein</keyword>
<dbReference type="PROSITE" id="PS00107">
    <property type="entry name" value="PROTEIN_KINASE_ATP"/>
    <property type="match status" value="1"/>
</dbReference>
<accession>A0AAQ3U1Z7</accession>
<dbReference type="EMBL" id="CP144751">
    <property type="protein sequence ID" value="WVZ83554.1"/>
    <property type="molecule type" value="Genomic_DNA"/>
</dbReference>
<comment type="catalytic activity">
    <reaction evidence="19">
        <text>L-seryl-[protein] + ATP = O-phospho-L-seryl-[protein] + ADP + H(+)</text>
        <dbReference type="Rhea" id="RHEA:17989"/>
        <dbReference type="Rhea" id="RHEA-COMP:9863"/>
        <dbReference type="Rhea" id="RHEA-COMP:11604"/>
        <dbReference type="ChEBI" id="CHEBI:15378"/>
        <dbReference type="ChEBI" id="CHEBI:29999"/>
        <dbReference type="ChEBI" id="CHEBI:30616"/>
        <dbReference type="ChEBI" id="CHEBI:83421"/>
        <dbReference type="ChEBI" id="CHEBI:456216"/>
        <dbReference type="EC" id="2.7.11.1"/>
    </reaction>
</comment>
<dbReference type="Proteomes" id="UP001341281">
    <property type="component" value="Chromosome 07"/>
</dbReference>
<evidence type="ECO:0000256" key="18">
    <source>
        <dbReference type="ARBA" id="ARBA00047899"/>
    </source>
</evidence>
<feature type="compositionally biased region" description="Basic residues" evidence="21">
    <location>
        <begin position="35"/>
        <end position="49"/>
    </location>
</feature>
<evidence type="ECO:0000256" key="2">
    <source>
        <dbReference type="ARBA" id="ARBA00012513"/>
    </source>
</evidence>
<gene>
    <name evidence="23" type="ORF">U9M48_030689</name>
</gene>
<keyword evidence="9" id="KW-0732">Signal</keyword>
<dbReference type="InterPro" id="IPR011009">
    <property type="entry name" value="Kinase-like_dom_sf"/>
</dbReference>
<feature type="region of interest" description="Disordered" evidence="21">
    <location>
        <begin position="1"/>
        <end position="98"/>
    </location>
</feature>
<evidence type="ECO:0000256" key="7">
    <source>
        <dbReference type="ARBA" id="ARBA00022679"/>
    </source>
</evidence>
<evidence type="ECO:0000313" key="24">
    <source>
        <dbReference type="Proteomes" id="UP001341281"/>
    </source>
</evidence>
<evidence type="ECO:0000256" key="5">
    <source>
        <dbReference type="ARBA" id="ARBA00022553"/>
    </source>
</evidence>
<feature type="binding site" evidence="20">
    <location>
        <position position="431"/>
    </location>
    <ligand>
        <name>ATP</name>
        <dbReference type="ChEBI" id="CHEBI:30616"/>
    </ligand>
</feature>
<dbReference type="SUPFAM" id="SSF52058">
    <property type="entry name" value="L domain-like"/>
    <property type="match status" value="1"/>
</dbReference>
<dbReference type="Pfam" id="PF00069">
    <property type="entry name" value="Pkinase"/>
    <property type="match status" value="1"/>
</dbReference>
<dbReference type="InterPro" id="IPR000719">
    <property type="entry name" value="Prot_kinase_dom"/>
</dbReference>
<evidence type="ECO:0000256" key="6">
    <source>
        <dbReference type="ARBA" id="ARBA00022614"/>
    </source>
</evidence>
<dbReference type="FunFam" id="3.30.200.20:FF:000661">
    <property type="entry name" value="Serine-threonine protein kinase plant-type"/>
    <property type="match status" value="1"/>
</dbReference>
<evidence type="ECO:0000256" key="13">
    <source>
        <dbReference type="ARBA" id="ARBA00022840"/>
    </source>
</evidence>
<feature type="domain" description="Protein kinase" evidence="22">
    <location>
        <begin position="402"/>
        <end position="653"/>
    </location>
</feature>
<reference evidence="23 24" key="1">
    <citation type="submission" date="2024-02" db="EMBL/GenBank/DDBJ databases">
        <title>High-quality chromosome-scale genome assembly of Pensacola bahiagrass (Paspalum notatum Flugge var. saurae).</title>
        <authorList>
            <person name="Vega J.M."/>
            <person name="Podio M."/>
            <person name="Orjuela J."/>
            <person name="Siena L.A."/>
            <person name="Pessino S.C."/>
            <person name="Combes M.C."/>
            <person name="Mariac C."/>
            <person name="Albertini E."/>
            <person name="Pupilli F."/>
            <person name="Ortiz J.P.A."/>
            <person name="Leblanc O."/>
        </authorList>
    </citation>
    <scope>NUCLEOTIDE SEQUENCE [LARGE SCALE GENOMIC DNA]</scope>
    <source>
        <strain evidence="23">R1</strain>
        <tissue evidence="23">Leaf</tissue>
    </source>
</reference>
<keyword evidence="7" id="KW-0808">Transferase</keyword>
<keyword evidence="6" id="KW-0433">Leucine-rich repeat</keyword>
<dbReference type="InterPro" id="IPR032675">
    <property type="entry name" value="LRR_dom_sf"/>
</dbReference>
<feature type="compositionally biased region" description="Polar residues" evidence="21">
    <location>
        <begin position="174"/>
        <end position="183"/>
    </location>
</feature>
<dbReference type="EC" id="2.7.11.1" evidence="2"/>
<dbReference type="InterPro" id="IPR017441">
    <property type="entry name" value="Protein_kinase_ATP_BS"/>
</dbReference>
<keyword evidence="24" id="KW-1185">Reference proteome</keyword>
<evidence type="ECO:0000256" key="20">
    <source>
        <dbReference type="PROSITE-ProRule" id="PRU10141"/>
    </source>
</evidence>
<comment type="catalytic activity">
    <reaction evidence="18">
        <text>L-threonyl-[protein] + ATP = O-phospho-L-threonyl-[protein] + ADP + H(+)</text>
        <dbReference type="Rhea" id="RHEA:46608"/>
        <dbReference type="Rhea" id="RHEA-COMP:11060"/>
        <dbReference type="Rhea" id="RHEA-COMP:11605"/>
        <dbReference type="ChEBI" id="CHEBI:15378"/>
        <dbReference type="ChEBI" id="CHEBI:30013"/>
        <dbReference type="ChEBI" id="CHEBI:30616"/>
        <dbReference type="ChEBI" id="CHEBI:61977"/>
        <dbReference type="ChEBI" id="CHEBI:456216"/>
        <dbReference type="EC" id="2.7.11.1"/>
    </reaction>
</comment>
<dbReference type="SMART" id="SM00220">
    <property type="entry name" value="S_TKc"/>
    <property type="match status" value="1"/>
</dbReference>
<dbReference type="AlphaFoldDB" id="A0AAQ3U1Z7"/>
<dbReference type="FunFam" id="3.80.10.10:FF:000041">
    <property type="entry name" value="LRR receptor-like serine/threonine-protein kinase ERECTA"/>
    <property type="match status" value="1"/>
</dbReference>
<feature type="region of interest" description="Disordered" evidence="21">
    <location>
        <begin position="172"/>
        <end position="229"/>
    </location>
</feature>
<keyword evidence="14" id="KW-1133">Transmembrane helix</keyword>
<evidence type="ECO:0000256" key="8">
    <source>
        <dbReference type="ARBA" id="ARBA00022692"/>
    </source>
</evidence>
<keyword evidence="8" id="KW-0812">Transmembrane</keyword>
<dbReference type="GO" id="GO:0005524">
    <property type="term" value="F:ATP binding"/>
    <property type="evidence" value="ECO:0007669"/>
    <property type="project" value="UniProtKB-UniRule"/>
</dbReference>
<evidence type="ECO:0000256" key="4">
    <source>
        <dbReference type="ARBA" id="ARBA00022527"/>
    </source>
</evidence>
<dbReference type="GO" id="GO:0005886">
    <property type="term" value="C:plasma membrane"/>
    <property type="evidence" value="ECO:0007669"/>
    <property type="project" value="UniProtKB-SubCell"/>
</dbReference>
<sequence>MPPLSLSLSLPPPPPGCTRCSPPPERRPLELRRLPAWRRRLRQPARRRPAATLGWTARRRPAARLSDRRHGGGPCGQDSANGTATPPAAKLQQPTSHVPQWDDDPWCFGTATHVDPDPRTGDVDRSFDPEPCDYDLNDSYGHLRTWITRQRPFPSFLHIRDDLVLEEITKFGTPGSSSSSTILVATPPSSTSPPAASLLGAPSPGPSGGGGGRGGHRRGRGGGGASRGGTPTLSICRNLQLLDISHIFFAVGLPDHVGNLSTELLQLFAGHNSLAGGLPAALSNLSSLDWVSLPNNLLQGAIPESITRMTSLMILDLSSNEMSGPIPTQIGMLCNLQRLFLSTINSLALYQIALAIFPCCTPSGCLNLTKRGGVQASVVDPNDLMSLRLVSYHELIAATDNFSDNNLLGTGSFGKVFKGQLSTGLVVVAIKVLGMQLQQAIRSFDVECHVLRMARYRNLIKVLSTCSNLDFRALVLEYMSNGSLDLLLHSDSTRHLGLLKRLEIMLEVSMAIVYLHHEHYEVVLHCDLKPSNVLFDEDMIAHVADFGIARLLLGDENTTVTASMPGTLGYMAPEYGTLGKASHKSDMFSYGIMLLEVFTGKRPTDPMFVRELSIRQWVYQAFLSDLASILDGQLQQDVYSCACDPNDFLLPIFELGLLCSSDSPDQSPMNMKIQQNCTHRGKGSATSTRIAGELTIIVLLKKNQKLRVKKAVLLHVDPPGMNGECVSDHLRIEGIMTWSVVL</sequence>
<evidence type="ECO:0000259" key="22">
    <source>
        <dbReference type="PROSITE" id="PS50011"/>
    </source>
</evidence>
<evidence type="ECO:0000313" key="23">
    <source>
        <dbReference type="EMBL" id="WVZ83554.1"/>
    </source>
</evidence>
<keyword evidence="3" id="KW-1003">Cell membrane</keyword>
<protein>
    <recommendedName>
        <fullName evidence="2">non-specific serine/threonine protein kinase</fullName>
        <ecNumber evidence="2">2.7.11.1</ecNumber>
    </recommendedName>
</protein>
<evidence type="ECO:0000256" key="3">
    <source>
        <dbReference type="ARBA" id="ARBA00022475"/>
    </source>
</evidence>
<evidence type="ECO:0000256" key="15">
    <source>
        <dbReference type="ARBA" id="ARBA00023136"/>
    </source>
</evidence>
<comment type="subcellular location">
    <subcellularLocation>
        <location evidence="1">Cell membrane</location>
        <topology evidence="1">Single-pass membrane protein</topology>
    </subcellularLocation>
</comment>
<dbReference type="Gene3D" id="1.10.510.10">
    <property type="entry name" value="Transferase(Phosphotransferase) domain 1"/>
    <property type="match status" value="1"/>
</dbReference>
<feature type="compositionally biased region" description="Basic and acidic residues" evidence="21">
    <location>
        <begin position="24"/>
        <end position="33"/>
    </location>
</feature>
<evidence type="ECO:0000256" key="16">
    <source>
        <dbReference type="ARBA" id="ARBA00023170"/>
    </source>
</evidence>
<dbReference type="InterPro" id="IPR051809">
    <property type="entry name" value="Plant_receptor-like_S/T_kinase"/>
</dbReference>
<proteinExistence type="predicted"/>
<dbReference type="FunFam" id="1.10.510.10:FF:000358">
    <property type="entry name" value="Putative leucine-rich repeat receptor-like serine/threonine-protein kinase"/>
    <property type="match status" value="1"/>
</dbReference>
<dbReference type="Gene3D" id="3.80.10.10">
    <property type="entry name" value="Ribonuclease Inhibitor"/>
    <property type="match status" value="1"/>
</dbReference>
<evidence type="ECO:0000256" key="12">
    <source>
        <dbReference type="ARBA" id="ARBA00022777"/>
    </source>
</evidence>
<evidence type="ECO:0000256" key="14">
    <source>
        <dbReference type="ARBA" id="ARBA00022989"/>
    </source>
</evidence>
<keyword evidence="16" id="KW-0675">Receptor</keyword>
<feature type="compositionally biased region" description="Low complexity" evidence="21">
    <location>
        <begin position="185"/>
        <end position="202"/>
    </location>
</feature>
<evidence type="ECO:0000256" key="17">
    <source>
        <dbReference type="ARBA" id="ARBA00023180"/>
    </source>
</evidence>
<dbReference type="PROSITE" id="PS50011">
    <property type="entry name" value="PROTEIN_KINASE_DOM"/>
    <property type="match status" value="1"/>
</dbReference>
<evidence type="ECO:0000256" key="21">
    <source>
        <dbReference type="SAM" id="MobiDB-lite"/>
    </source>
</evidence>
<keyword evidence="4" id="KW-0723">Serine/threonine-protein kinase</keyword>
<dbReference type="GO" id="GO:0004674">
    <property type="term" value="F:protein serine/threonine kinase activity"/>
    <property type="evidence" value="ECO:0007669"/>
    <property type="project" value="UniProtKB-KW"/>
</dbReference>
<evidence type="ECO:0000256" key="9">
    <source>
        <dbReference type="ARBA" id="ARBA00022729"/>
    </source>
</evidence>
<organism evidence="23 24">
    <name type="scientific">Paspalum notatum var. saurae</name>
    <dbReference type="NCBI Taxonomy" id="547442"/>
    <lineage>
        <taxon>Eukaryota</taxon>
        <taxon>Viridiplantae</taxon>
        <taxon>Streptophyta</taxon>
        <taxon>Embryophyta</taxon>
        <taxon>Tracheophyta</taxon>
        <taxon>Spermatophyta</taxon>
        <taxon>Magnoliopsida</taxon>
        <taxon>Liliopsida</taxon>
        <taxon>Poales</taxon>
        <taxon>Poaceae</taxon>
        <taxon>PACMAD clade</taxon>
        <taxon>Panicoideae</taxon>
        <taxon>Andropogonodae</taxon>
        <taxon>Paspaleae</taxon>
        <taxon>Paspalinae</taxon>
        <taxon>Paspalum</taxon>
    </lineage>
</organism>
<evidence type="ECO:0000256" key="10">
    <source>
        <dbReference type="ARBA" id="ARBA00022737"/>
    </source>
</evidence>
<evidence type="ECO:0000256" key="1">
    <source>
        <dbReference type="ARBA" id="ARBA00004162"/>
    </source>
</evidence>
<dbReference type="PROSITE" id="PS00108">
    <property type="entry name" value="PROTEIN_KINASE_ST"/>
    <property type="match status" value="1"/>
</dbReference>
<dbReference type="PANTHER" id="PTHR27008:SF497">
    <property type="entry name" value="OS11G0695000 PROTEIN"/>
    <property type="match status" value="1"/>
</dbReference>
<keyword evidence="15" id="KW-0472">Membrane</keyword>
<keyword evidence="11 20" id="KW-0547">Nucleotide-binding</keyword>
<evidence type="ECO:0000256" key="11">
    <source>
        <dbReference type="ARBA" id="ARBA00022741"/>
    </source>
</evidence>
<keyword evidence="13 20" id="KW-0067">ATP-binding</keyword>